<protein>
    <submittedName>
        <fullName evidence="5">Chloromuconate cycloisomerase</fullName>
    </submittedName>
</protein>
<dbReference type="SMART" id="SM00922">
    <property type="entry name" value="MR_MLE"/>
    <property type="match status" value="1"/>
</dbReference>
<dbReference type="InterPro" id="IPR018110">
    <property type="entry name" value="Mandel_Rmase/mucon_lact_enz_CS"/>
</dbReference>
<evidence type="ECO:0000256" key="2">
    <source>
        <dbReference type="ARBA" id="ARBA00022723"/>
    </source>
</evidence>
<dbReference type="PROSITE" id="PS00909">
    <property type="entry name" value="MR_MLE_2"/>
    <property type="match status" value="1"/>
</dbReference>
<dbReference type="Pfam" id="PF02746">
    <property type="entry name" value="MR_MLE_N"/>
    <property type="match status" value="1"/>
</dbReference>
<evidence type="ECO:0000313" key="5">
    <source>
        <dbReference type="EMBL" id="BBM82552.1"/>
    </source>
</evidence>
<dbReference type="Gene3D" id="3.30.390.10">
    <property type="entry name" value="Enolase-like, N-terminal domain"/>
    <property type="match status" value="1"/>
</dbReference>
<dbReference type="RefSeq" id="WP_151966791.1">
    <property type="nucleotide sequence ID" value="NZ_AP019860.1"/>
</dbReference>
<evidence type="ECO:0000313" key="6">
    <source>
        <dbReference type="Proteomes" id="UP000326354"/>
    </source>
</evidence>
<dbReference type="Gene3D" id="3.20.20.120">
    <property type="entry name" value="Enolase-like C-terminal domain"/>
    <property type="match status" value="1"/>
</dbReference>
<evidence type="ECO:0000256" key="1">
    <source>
        <dbReference type="ARBA" id="ARBA00008031"/>
    </source>
</evidence>
<dbReference type="Proteomes" id="UP000326354">
    <property type="component" value="Chromosome"/>
</dbReference>
<dbReference type="GO" id="GO:0046872">
    <property type="term" value="F:metal ion binding"/>
    <property type="evidence" value="ECO:0007669"/>
    <property type="project" value="UniProtKB-KW"/>
</dbReference>
<dbReference type="GO" id="GO:0006518">
    <property type="term" value="P:peptide metabolic process"/>
    <property type="evidence" value="ECO:0007669"/>
    <property type="project" value="UniProtKB-ARBA"/>
</dbReference>
<dbReference type="EMBL" id="AP019860">
    <property type="protein sequence ID" value="BBM82552.1"/>
    <property type="molecule type" value="Genomic_DNA"/>
</dbReference>
<proteinExistence type="inferred from homology"/>
<evidence type="ECO:0000256" key="3">
    <source>
        <dbReference type="ARBA" id="ARBA00023235"/>
    </source>
</evidence>
<name>A0A5S9IJJ4_UABAM</name>
<dbReference type="InterPro" id="IPR029065">
    <property type="entry name" value="Enolase_C-like"/>
</dbReference>
<dbReference type="InterPro" id="IPR029017">
    <property type="entry name" value="Enolase-like_N"/>
</dbReference>
<dbReference type="GO" id="GO:0016854">
    <property type="term" value="F:racemase and epimerase activity"/>
    <property type="evidence" value="ECO:0007669"/>
    <property type="project" value="UniProtKB-ARBA"/>
</dbReference>
<organism evidence="5 6">
    <name type="scientific">Uabimicrobium amorphum</name>
    <dbReference type="NCBI Taxonomy" id="2596890"/>
    <lineage>
        <taxon>Bacteria</taxon>
        <taxon>Pseudomonadati</taxon>
        <taxon>Planctomycetota</taxon>
        <taxon>Candidatus Uabimicrobiia</taxon>
        <taxon>Candidatus Uabimicrobiales</taxon>
        <taxon>Candidatus Uabimicrobiaceae</taxon>
        <taxon>Candidatus Uabimicrobium</taxon>
    </lineage>
</organism>
<dbReference type="OrthoDB" id="9775391at2"/>
<accession>A0A5S9IJJ4</accession>
<sequence length="352" mass="39863">MYIKRIETTPFELEMHGALRWGKFGELKSIEHMLVKVEDQEGNIGISEAPVRPTIYGETRESITAIVQLFSTKLIGLSSDDEEIYNVLDSIPNNHCAKGAIDMAIYDLRAKQRQQNIVDAYAGEKNQIRVSYILGISNIETMLQEAKRVFANGVSVFKIKIGRDSQHDEQIIQALKTEFSDEVILYVDANETLDAKEAPARLEKLANLGVAYIEEPLPVHLIKEREYLRSLEILPIIGDDSCFTLNDLQRELQCNTFDILNIKTARSGFYYSFKMLEEAKKHHKGVMLGSQASCGLGTIFCAIMASQEGVTHPCELSFPLKLKTHMLQKPINYNNGFLDIHSLRDYKLLCEL</sequence>
<dbReference type="PANTHER" id="PTHR48073">
    <property type="entry name" value="O-SUCCINYLBENZOATE SYNTHASE-RELATED"/>
    <property type="match status" value="1"/>
</dbReference>
<dbReference type="SFLD" id="SFLDS00001">
    <property type="entry name" value="Enolase"/>
    <property type="match status" value="1"/>
</dbReference>
<dbReference type="SFLD" id="SFLDG00180">
    <property type="entry name" value="muconate_cycloisomerase"/>
    <property type="match status" value="1"/>
</dbReference>
<comment type="similarity">
    <text evidence="1">Belongs to the mandelate racemase/muconate lactonizing enzyme family.</text>
</comment>
<keyword evidence="6" id="KW-1185">Reference proteome</keyword>
<dbReference type="GO" id="GO:0009063">
    <property type="term" value="P:amino acid catabolic process"/>
    <property type="evidence" value="ECO:0007669"/>
    <property type="project" value="InterPro"/>
</dbReference>
<evidence type="ECO:0000259" key="4">
    <source>
        <dbReference type="SMART" id="SM00922"/>
    </source>
</evidence>
<feature type="domain" description="Mandelate racemase/muconate lactonizing enzyme C-terminal" evidence="4">
    <location>
        <begin position="139"/>
        <end position="234"/>
    </location>
</feature>
<dbReference type="SUPFAM" id="SSF54826">
    <property type="entry name" value="Enolase N-terminal domain-like"/>
    <property type="match status" value="1"/>
</dbReference>
<dbReference type="AlphaFoldDB" id="A0A5S9IJJ4"/>
<dbReference type="PANTHER" id="PTHR48073:SF2">
    <property type="entry name" value="O-SUCCINYLBENZOATE SYNTHASE"/>
    <property type="match status" value="1"/>
</dbReference>
<dbReference type="KEGG" id="uam:UABAM_00895"/>
<dbReference type="Pfam" id="PF13378">
    <property type="entry name" value="MR_MLE_C"/>
    <property type="match status" value="1"/>
</dbReference>
<dbReference type="SUPFAM" id="SSF51604">
    <property type="entry name" value="Enolase C-terminal domain-like"/>
    <property type="match status" value="1"/>
</dbReference>
<keyword evidence="3 5" id="KW-0413">Isomerase</keyword>
<gene>
    <name evidence="5" type="ORF">UABAM_00895</name>
</gene>
<dbReference type="InterPro" id="IPR013342">
    <property type="entry name" value="Mandelate_racemase_C"/>
</dbReference>
<dbReference type="InterPro" id="IPR036849">
    <property type="entry name" value="Enolase-like_C_sf"/>
</dbReference>
<reference evidence="5 6" key="1">
    <citation type="submission" date="2019-08" db="EMBL/GenBank/DDBJ databases">
        <title>Complete genome sequence of Candidatus Uab amorphum.</title>
        <authorList>
            <person name="Shiratori T."/>
            <person name="Suzuki S."/>
            <person name="Kakizawa Y."/>
            <person name="Ishida K."/>
        </authorList>
    </citation>
    <scope>NUCLEOTIDE SEQUENCE [LARGE SCALE GENOMIC DNA]</scope>
    <source>
        <strain evidence="5 6">SRT547</strain>
    </source>
</reference>
<keyword evidence="2" id="KW-0479">Metal-binding</keyword>
<dbReference type="InterPro" id="IPR013341">
    <property type="entry name" value="Mandelate_racemase_N_dom"/>
</dbReference>